<feature type="domain" description="SAM-dependent MTase RsmB/NOP-type" evidence="15">
    <location>
        <begin position="154"/>
        <end position="420"/>
    </location>
</feature>
<evidence type="ECO:0000313" key="17">
    <source>
        <dbReference type="Proteomes" id="UP000251800"/>
    </source>
</evidence>
<reference evidence="16 17" key="1">
    <citation type="submission" date="2018-05" db="EMBL/GenBank/DDBJ databases">
        <title>Abyssibacter profundi OUC007T gen. nov., sp. nov, a marine bacterium isolated from seawater of the Mariana Trench.</title>
        <authorList>
            <person name="Zhou S."/>
        </authorList>
    </citation>
    <scope>NUCLEOTIDE SEQUENCE [LARGE SCALE GENOMIC DNA]</scope>
    <source>
        <strain evidence="16 17">OUC007</strain>
    </source>
</reference>
<dbReference type="Gene3D" id="3.40.50.150">
    <property type="entry name" value="Vaccinia Virus protein VP39"/>
    <property type="match status" value="1"/>
</dbReference>
<evidence type="ECO:0000256" key="4">
    <source>
        <dbReference type="ARBA" id="ARBA00012140"/>
    </source>
</evidence>
<evidence type="ECO:0000256" key="7">
    <source>
        <dbReference type="ARBA" id="ARBA00022603"/>
    </source>
</evidence>
<dbReference type="NCBIfam" id="TIGR00563">
    <property type="entry name" value="rsmB"/>
    <property type="match status" value="1"/>
</dbReference>
<dbReference type="FunFam" id="3.40.50.150:FF:000022">
    <property type="entry name" value="Ribosomal RNA small subunit methyltransferase B"/>
    <property type="match status" value="1"/>
</dbReference>
<dbReference type="NCBIfam" id="NF008149">
    <property type="entry name" value="PRK10901.1"/>
    <property type="match status" value="1"/>
</dbReference>
<dbReference type="GO" id="GO:0009383">
    <property type="term" value="F:rRNA (cytosine-C5-)-methyltransferase activity"/>
    <property type="evidence" value="ECO:0007669"/>
    <property type="project" value="TreeGrafter"/>
</dbReference>
<keyword evidence="6" id="KW-0698">rRNA processing</keyword>
<dbReference type="PROSITE" id="PS51686">
    <property type="entry name" value="SAM_MT_RSMB_NOP"/>
    <property type="match status" value="1"/>
</dbReference>
<keyword evidence="5" id="KW-0963">Cytoplasm</keyword>
<proteinExistence type="inferred from homology"/>
<dbReference type="GO" id="GO:0005829">
    <property type="term" value="C:cytosol"/>
    <property type="evidence" value="ECO:0007669"/>
    <property type="project" value="TreeGrafter"/>
</dbReference>
<dbReference type="PROSITE" id="PS01153">
    <property type="entry name" value="NOL1_NOP2_SUN"/>
    <property type="match status" value="1"/>
</dbReference>
<evidence type="ECO:0000256" key="5">
    <source>
        <dbReference type="ARBA" id="ARBA00022490"/>
    </source>
</evidence>
<dbReference type="Pfam" id="PF01189">
    <property type="entry name" value="Methyltr_RsmB-F"/>
    <property type="match status" value="1"/>
</dbReference>
<dbReference type="OrthoDB" id="9810297at2"/>
<evidence type="ECO:0000256" key="12">
    <source>
        <dbReference type="ARBA" id="ARBA00031088"/>
    </source>
</evidence>
<dbReference type="CDD" id="cd02440">
    <property type="entry name" value="AdoMet_MTases"/>
    <property type="match status" value="1"/>
</dbReference>
<evidence type="ECO:0000256" key="10">
    <source>
        <dbReference type="ARBA" id="ARBA00022884"/>
    </source>
</evidence>
<evidence type="ECO:0000256" key="8">
    <source>
        <dbReference type="ARBA" id="ARBA00022679"/>
    </source>
</evidence>
<evidence type="ECO:0000256" key="11">
    <source>
        <dbReference type="ARBA" id="ARBA00030399"/>
    </source>
</evidence>
<evidence type="ECO:0000256" key="1">
    <source>
        <dbReference type="ARBA" id="ARBA00002724"/>
    </source>
</evidence>
<feature type="binding site" evidence="14">
    <location>
        <position position="292"/>
    </location>
    <ligand>
        <name>S-adenosyl-L-methionine</name>
        <dbReference type="ChEBI" id="CHEBI:59789"/>
    </ligand>
</feature>
<evidence type="ECO:0000256" key="14">
    <source>
        <dbReference type="PROSITE-ProRule" id="PRU01023"/>
    </source>
</evidence>
<comment type="function">
    <text evidence="1">Specifically methylates the cytosine at position 967 (m5C967) of 16S rRNA.</text>
</comment>
<comment type="similarity">
    <text evidence="3 14">Belongs to the class I-like SAM-binding methyltransferase superfamily. RsmB/NOP family.</text>
</comment>
<dbReference type="InterPro" id="IPR006027">
    <property type="entry name" value="NusB_RsmB_TIM44"/>
</dbReference>
<dbReference type="Proteomes" id="UP000251800">
    <property type="component" value="Unassembled WGS sequence"/>
</dbReference>
<dbReference type="Gene3D" id="1.10.940.10">
    <property type="entry name" value="NusB-like"/>
    <property type="match status" value="1"/>
</dbReference>
<dbReference type="GO" id="GO:0003723">
    <property type="term" value="F:RNA binding"/>
    <property type="evidence" value="ECO:0007669"/>
    <property type="project" value="UniProtKB-UniRule"/>
</dbReference>
<evidence type="ECO:0000256" key="13">
    <source>
        <dbReference type="ARBA" id="ARBA00047283"/>
    </source>
</evidence>
<keyword evidence="10 14" id="KW-0694">RNA-binding</keyword>
<dbReference type="EMBL" id="QEQK01000012">
    <property type="protein sequence ID" value="PWN55228.1"/>
    <property type="molecule type" value="Genomic_DNA"/>
</dbReference>
<feature type="binding site" evidence="14">
    <location>
        <position position="266"/>
    </location>
    <ligand>
        <name>S-adenosyl-L-methionine</name>
        <dbReference type="ChEBI" id="CHEBI:59789"/>
    </ligand>
</feature>
<dbReference type="RefSeq" id="WP_109721032.1">
    <property type="nucleotide sequence ID" value="NZ_QEQK01000012.1"/>
</dbReference>
<keyword evidence="17" id="KW-1185">Reference proteome</keyword>
<dbReference type="AlphaFoldDB" id="A0A383XRH4"/>
<dbReference type="PRINTS" id="PR02008">
    <property type="entry name" value="RCMTFAMILY"/>
</dbReference>
<dbReference type="PANTHER" id="PTHR22807:SF61">
    <property type="entry name" value="NOL1_NOP2_SUN FAMILY PROTEIN _ ANTITERMINATION NUSB DOMAIN-CONTAINING PROTEIN"/>
    <property type="match status" value="1"/>
</dbReference>
<dbReference type="InterPro" id="IPR035926">
    <property type="entry name" value="NusB-like_sf"/>
</dbReference>
<comment type="subcellular location">
    <subcellularLocation>
        <location evidence="2">Cytoplasm</location>
    </subcellularLocation>
</comment>
<evidence type="ECO:0000256" key="6">
    <source>
        <dbReference type="ARBA" id="ARBA00022552"/>
    </source>
</evidence>
<feature type="active site" description="Nucleophile" evidence="14">
    <location>
        <position position="364"/>
    </location>
</feature>
<dbReference type="PANTHER" id="PTHR22807">
    <property type="entry name" value="NOP2 YEAST -RELATED NOL1/NOP2/FMU SUN DOMAIN-CONTAINING"/>
    <property type="match status" value="1"/>
</dbReference>
<keyword evidence="8 14" id="KW-0808">Transferase</keyword>
<dbReference type="SUPFAM" id="SSF48013">
    <property type="entry name" value="NusB-like"/>
    <property type="match status" value="1"/>
</dbReference>
<dbReference type="InterPro" id="IPR054728">
    <property type="entry name" value="RsmB-like_ferredoxin"/>
</dbReference>
<comment type="caution">
    <text evidence="16">The sequence shown here is derived from an EMBL/GenBank/DDBJ whole genome shotgun (WGS) entry which is preliminary data.</text>
</comment>
<keyword evidence="9 14" id="KW-0949">S-adenosyl-L-methionine</keyword>
<dbReference type="GO" id="GO:0006355">
    <property type="term" value="P:regulation of DNA-templated transcription"/>
    <property type="evidence" value="ECO:0007669"/>
    <property type="project" value="InterPro"/>
</dbReference>
<protein>
    <recommendedName>
        <fullName evidence="4">16S rRNA (cytosine(967)-C(5))-methyltransferase</fullName>
        <ecNumber evidence="4">2.1.1.176</ecNumber>
    </recommendedName>
    <alternativeName>
        <fullName evidence="11">16S rRNA m5C967 methyltransferase</fullName>
    </alternativeName>
    <alternativeName>
        <fullName evidence="12">rRNA (cytosine-C(5)-)-methyltransferase RsmB</fullName>
    </alternativeName>
</protein>
<dbReference type="GO" id="GO:0070475">
    <property type="term" value="P:rRNA base methylation"/>
    <property type="evidence" value="ECO:0007669"/>
    <property type="project" value="TreeGrafter"/>
</dbReference>
<sequence length="421" mass="45803">MKPDARAEAARVVAAVFAGRALDDALSSMATLQDPRDRGFVRVLASAVLRDWRALDALITRMTQRPPAPPVRALLAVGLAQLRSLDTPEHAAVSATVNATRALGQPKSRGLVNAILRRYLRERKALDATLPRVWLPPWLADRIRQDWGTQADAVMAQSRVPGPMTLRIHRGRMTLDAAIKALESAGHTVRPIQGMPDALVLAQPVDLAGLPGFEDGWLSVQDASAQRAADLIAPRDGERILDACAAPGGKTAHLLERAAAQVTAIDCVAERLERVGDTLVRLGLQATTLAEDATTPKDWWDGQAFDAILIDAPCSGTGVIRRHPDIPWLRRPADIDRLVALQRKLLDRLWPLLRPGGRLVYATCSVLSAENALQVESWLADTPDARPRQLPNWGETVGPGQRIQPGGDFDGFYYSVIEKSD</sequence>
<keyword evidence="7 14" id="KW-0489">Methyltransferase</keyword>
<evidence type="ECO:0000256" key="3">
    <source>
        <dbReference type="ARBA" id="ARBA00007494"/>
    </source>
</evidence>
<dbReference type="SUPFAM" id="SSF53335">
    <property type="entry name" value="S-adenosyl-L-methionine-dependent methyltransferases"/>
    <property type="match status" value="1"/>
</dbReference>
<accession>A0A383XRH4</accession>
<name>A0A383XRH4_9GAMM</name>
<dbReference type="Pfam" id="PF01029">
    <property type="entry name" value="NusB"/>
    <property type="match status" value="1"/>
</dbReference>
<dbReference type="InterPro" id="IPR001678">
    <property type="entry name" value="MeTrfase_RsmB-F_NOP2_dom"/>
</dbReference>
<dbReference type="InterPro" id="IPR004573">
    <property type="entry name" value="rRNA_ssu_MeTfrase_B"/>
</dbReference>
<gene>
    <name evidence="16" type="ORF">DEH80_13470</name>
</gene>
<dbReference type="InterPro" id="IPR049560">
    <property type="entry name" value="MeTrfase_RsmB-F_NOP2_cat"/>
</dbReference>
<feature type="binding site" evidence="14">
    <location>
        <begin position="244"/>
        <end position="250"/>
    </location>
    <ligand>
        <name>S-adenosyl-L-methionine</name>
        <dbReference type="ChEBI" id="CHEBI:59789"/>
    </ligand>
</feature>
<organism evidence="16 17">
    <name type="scientific">Abyssibacter profundi</name>
    <dbReference type="NCBI Taxonomy" id="2182787"/>
    <lineage>
        <taxon>Bacteria</taxon>
        <taxon>Pseudomonadati</taxon>
        <taxon>Pseudomonadota</taxon>
        <taxon>Gammaproteobacteria</taxon>
        <taxon>Chromatiales</taxon>
        <taxon>Oceanococcaceae</taxon>
        <taxon>Abyssibacter</taxon>
    </lineage>
</organism>
<dbReference type="Gene3D" id="3.30.70.1170">
    <property type="entry name" value="Sun protein, domain 3"/>
    <property type="match status" value="1"/>
</dbReference>
<evidence type="ECO:0000259" key="15">
    <source>
        <dbReference type="PROSITE" id="PS51686"/>
    </source>
</evidence>
<evidence type="ECO:0000256" key="9">
    <source>
        <dbReference type="ARBA" id="ARBA00022691"/>
    </source>
</evidence>
<dbReference type="Pfam" id="PF22458">
    <property type="entry name" value="RsmF-B_ferredox"/>
    <property type="match status" value="1"/>
</dbReference>
<dbReference type="EC" id="2.1.1.176" evidence="4"/>
<comment type="catalytic activity">
    <reaction evidence="13">
        <text>cytidine(967) in 16S rRNA + S-adenosyl-L-methionine = 5-methylcytidine(967) in 16S rRNA + S-adenosyl-L-homocysteine + H(+)</text>
        <dbReference type="Rhea" id="RHEA:42748"/>
        <dbReference type="Rhea" id="RHEA-COMP:10219"/>
        <dbReference type="Rhea" id="RHEA-COMP:10220"/>
        <dbReference type="ChEBI" id="CHEBI:15378"/>
        <dbReference type="ChEBI" id="CHEBI:57856"/>
        <dbReference type="ChEBI" id="CHEBI:59789"/>
        <dbReference type="ChEBI" id="CHEBI:74483"/>
        <dbReference type="ChEBI" id="CHEBI:82748"/>
        <dbReference type="EC" id="2.1.1.176"/>
    </reaction>
</comment>
<evidence type="ECO:0000313" key="16">
    <source>
        <dbReference type="EMBL" id="PWN55228.1"/>
    </source>
</evidence>
<dbReference type="InterPro" id="IPR023267">
    <property type="entry name" value="RCMT"/>
</dbReference>
<feature type="binding site" evidence="14">
    <location>
        <position position="311"/>
    </location>
    <ligand>
        <name>S-adenosyl-L-methionine</name>
        <dbReference type="ChEBI" id="CHEBI:59789"/>
    </ligand>
</feature>
<dbReference type="InterPro" id="IPR018314">
    <property type="entry name" value="RsmB/NOL1/NOP2-like_CS"/>
</dbReference>
<dbReference type="InterPro" id="IPR029063">
    <property type="entry name" value="SAM-dependent_MTases_sf"/>
</dbReference>
<evidence type="ECO:0000256" key="2">
    <source>
        <dbReference type="ARBA" id="ARBA00004496"/>
    </source>
</evidence>